<evidence type="ECO:0000313" key="5">
    <source>
        <dbReference type="EMBL" id="ANP51389.1"/>
    </source>
</evidence>
<dbReference type="PANTHER" id="PTHR30036">
    <property type="entry name" value="D-XYLOSE-BINDING PERIPLASMIC PROTEIN"/>
    <property type="match status" value="1"/>
</dbReference>
<evidence type="ECO:0000256" key="2">
    <source>
        <dbReference type="ARBA" id="ARBA00022729"/>
    </source>
</evidence>
<dbReference type="InterPro" id="IPR028082">
    <property type="entry name" value="Peripla_BP_I"/>
</dbReference>
<dbReference type="Gene3D" id="3.40.50.2300">
    <property type="match status" value="2"/>
</dbReference>
<gene>
    <name evidence="5" type="ORF">AVL59_18800</name>
    <name evidence="6" type="ORF">J2Z21_002816</name>
</gene>
<dbReference type="Proteomes" id="UP000092659">
    <property type="component" value="Chromosome"/>
</dbReference>
<evidence type="ECO:0000313" key="8">
    <source>
        <dbReference type="Proteomes" id="UP001519309"/>
    </source>
</evidence>
<reference evidence="6 8" key="2">
    <citation type="submission" date="2021-03" db="EMBL/GenBank/DDBJ databases">
        <title>Genomic Encyclopedia of Type Strains, Phase IV (KMG-IV): sequencing the most valuable type-strain genomes for metagenomic binning, comparative biology and taxonomic classification.</title>
        <authorList>
            <person name="Goeker M."/>
        </authorList>
    </citation>
    <scope>NUCLEOTIDE SEQUENCE [LARGE SCALE GENOMIC DNA]</scope>
    <source>
        <strain evidence="6 8">DSM 40499</strain>
    </source>
</reference>
<dbReference type="InterPro" id="IPR050555">
    <property type="entry name" value="Bact_Solute-Bind_Prot2"/>
</dbReference>
<dbReference type="PANTHER" id="PTHR30036:SF1">
    <property type="entry name" value="D-XYLOSE-BINDING PERIPLASMIC PROTEIN"/>
    <property type="match status" value="1"/>
</dbReference>
<dbReference type="GO" id="GO:0030246">
    <property type="term" value="F:carbohydrate binding"/>
    <property type="evidence" value="ECO:0007669"/>
    <property type="project" value="TreeGrafter"/>
</dbReference>
<protein>
    <submittedName>
        <fullName evidence="5">ABC transporter substrate-binding protein</fullName>
    </submittedName>
    <submittedName>
        <fullName evidence="6">D-xylose transport system substrate-binding protein</fullName>
    </submittedName>
</protein>
<evidence type="ECO:0000256" key="3">
    <source>
        <dbReference type="SAM" id="SignalP"/>
    </source>
</evidence>
<reference evidence="5 7" key="1">
    <citation type="submission" date="2016-06" db="EMBL/GenBank/DDBJ databases">
        <title>Complete genome sequence of Streptomyces griseochromogenes ATCC 14511, the Blasticidin S producer.</title>
        <authorList>
            <person name="Wu L."/>
        </authorList>
    </citation>
    <scope>NUCLEOTIDE SEQUENCE [LARGE SCALE GENOMIC DNA]</scope>
    <source>
        <strain evidence="5 7">ATCC 14511</strain>
    </source>
</reference>
<dbReference type="Proteomes" id="UP001519309">
    <property type="component" value="Unassembled WGS sequence"/>
</dbReference>
<keyword evidence="2 3" id="KW-0732">Signal</keyword>
<proteinExistence type="predicted"/>
<dbReference type="EMBL" id="JAGGLP010000005">
    <property type="protein sequence ID" value="MBP2049880.1"/>
    <property type="molecule type" value="Genomic_DNA"/>
</dbReference>
<keyword evidence="8" id="KW-1185">Reference proteome</keyword>
<sequence length="378" mass="39837">MSALTTSRPPARQIALALATSMSALTLTACGAVDNLGGSGDSASPKKGDDITVGLLLPDKDTARFEKFDYPIIKKEVASLTHGKGKVVYANAEASPATQSRQFRQIVDKKVDVILVDALDAKAIAPDVQKAKDAGIPVIAYDRLAQGPIDAYVSHDNELVGEVQGRAIIEALGSKASSSKIVMMNGDPADPNTAKFKEGALGELKDKVQIAKQYDTDKWSPVLAKAKMKKAIQAIGLNNIAAVYSANDGMAGAVIDALKEAGATKVPPVTGQDANLDAVQRIVSGEQYMTVYKSFLDEATNAAKMAVDKVQGRDISFDALTRDTVDSPTTKKIPAMLVPVVVLTKDNIKATVIADGVYSVKDICTPKYEADCAAVGLK</sequence>
<accession>A0A1B1AXU1</accession>
<dbReference type="EMBL" id="CP016279">
    <property type="protein sequence ID" value="ANP51389.1"/>
    <property type="molecule type" value="Genomic_DNA"/>
</dbReference>
<comment type="subcellular location">
    <subcellularLocation>
        <location evidence="1">Cell envelope</location>
    </subcellularLocation>
</comment>
<dbReference type="STRING" id="68214.AVL59_18800"/>
<evidence type="ECO:0000313" key="6">
    <source>
        <dbReference type="EMBL" id="MBP2049880.1"/>
    </source>
</evidence>
<dbReference type="InterPro" id="IPR025997">
    <property type="entry name" value="SBP_2_dom"/>
</dbReference>
<dbReference type="GO" id="GO:0030288">
    <property type="term" value="C:outer membrane-bounded periplasmic space"/>
    <property type="evidence" value="ECO:0007669"/>
    <property type="project" value="TreeGrafter"/>
</dbReference>
<dbReference type="KEGG" id="sgs:AVL59_18800"/>
<evidence type="ECO:0000259" key="4">
    <source>
        <dbReference type="Pfam" id="PF13407"/>
    </source>
</evidence>
<dbReference type="AlphaFoldDB" id="A0A1B1AXU1"/>
<dbReference type="Pfam" id="PF13407">
    <property type="entry name" value="Peripla_BP_4"/>
    <property type="match status" value="1"/>
</dbReference>
<feature type="chain" id="PRO_5008519331" evidence="3">
    <location>
        <begin position="32"/>
        <end position="378"/>
    </location>
</feature>
<dbReference type="SUPFAM" id="SSF53822">
    <property type="entry name" value="Periplasmic binding protein-like I"/>
    <property type="match status" value="1"/>
</dbReference>
<evidence type="ECO:0000313" key="7">
    <source>
        <dbReference type="Proteomes" id="UP000092659"/>
    </source>
</evidence>
<name>A0A1B1AXU1_9ACTN</name>
<feature type="domain" description="Periplasmic binding protein" evidence="4">
    <location>
        <begin position="54"/>
        <end position="313"/>
    </location>
</feature>
<evidence type="ECO:0000256" key="1">
    <source>
        <dbReference type="ARBA" id="ARBA00004196"/>
    </source>
</evidence>
<organism evidence="5 7">
    <name type="scientific">Streptomyces griseochromogenes</name>
    <dbReference type="NCBI Taxonomy" id="68214"/>
    <lineage>
        <taxon>Bacteria</taxon>
        <taxon>Bacillati</taxon>
        <taxon>Actinomycetota</taxon>
        <taxon>Actinomycetes</taxon>
        <taxon>Kitasatosporales</taxon>
        <taxon>Streptomycetaceae</taxon>
        <taxon>Streptomyces</taxon>
    </lineage>
</organism>
<feature type="signal peptide" evidence="3">
    <location>
        <begin position="1"/>
        <end position="31"/>
    </location>
</feature>